<dbReference type="AlphaFoldDB" id="C5F2B8"/>
<proteinExistence type="predicted"/>
<evidence type="ECO:0008006" key="3">
    <source>
        <dbReference type="Google" id="ProtNLM"/>
    </source>
</evidence>
<dbReference type="EMBL" id="DS990447">
    <property type="protein sequence ID" value="EEQ64412.1"/>
    <property type="molecule type" value="Genomic_DNA"/>
</dbReference>
<evidence type="ECO:0000313" key="2">
    <source>
        <dbReference type="Proteomes" id="UP000003953"/>
    </source>
</evidence>
<evidence type="ECO:0000313" key="1">
    <source>
        <dbReference type="EMBL" id="EEQ64412.1"/>
    </source>
</evidence>
<accession>C5F2B8</accession>
<dbReference type="SUPFAM" id="SSF56925">
    <property type="entry name" value="OMPA-like"/>
    <property type="match status" value="1"/>
</dbReference>
<sequence>MMKIVFFLVLFVNLFFGYEAYQNTASSPQTSYHPLYEERRNRLLGVYGTFNKVESDANLNISGFASQNHDLSEKPFGFGLQMGYLLSQNHRILVNFENTLKKNGFSYRSLTLGYAFTPRIPNTQKWRLLLGVNAGIAFGSFDSGSFVINDSAMGKLDYTGLTYGVKAGAIYETRFGELEFGIQSRRLDFGDESSSVIINDTPTGTNLDLSETSNTGFFFGYNFLF</sequence>
<reference evidence="2" key="1">
    <citation type="journal article" date="2014" name="Genome Announc.">
        <title>Draft genome sequences of six enterohepatic helicobacter species isolated from humans and one from rhesus macaques.</title>
        <authorList>
            <person name="Shen Z."/>
            <person name="Sheh A."/>
            <person name="Young S.K."/>
            <person name="Abouelliel A."/>
            <person name="Ward D.V."/>
            <person name="Earl A.M."/>
            <person name="Fox J.G."/>
        </authorList>
    </citation>
    <scope>NUCLEOTIDE SEQUENCE [LARGE SCALE GENOMIC DNA]</scope>
    <source>
        <strain evidence="2">MIT 98-5489</strain>
    </source>
</reference>
<dbReference type="InterPro" id="IPR011250">
    <property type="entry name" value="OMP/PagP_B-barrel"/>
</dbReference>
<protein>
    <recommendedName>
        <fullName evidence="3">Outer membrane protein beta-barrel domain-containing protein</fullName>
    </recommendedName>
</protein>
<dbReference type="Proteomes" id="UP000003953">
    <property type="component" value="Unassembled WGS sequence"/>
</dbReference>
<gene>
    <name evidence="1" type="ORF">HPMG_01869</name>
</gene>
<organism evidence="1 2">
    <name type="scientific">Helicobacter pullorum MIT 98-5489</name>
    <dbReference type="NCBI Taxonomy" id="537972"/>
    <lineage>
        <taxon>Bacteria</taxon>
        <taxon>Pseudomonadati</taxon>
        <taxon>Campylobacterota</taxon>
        <taxon>Epsilonproteobacteria</taxon>
        <taxon>Campylobacterales</taxon>
        <taxon>Helicobacteraceae</taxon>
        <taxon>Helicobacter</taxon>
    </lineage>
</organism>
<keyword evidence="2" id="KW-1185">Reference proteome</keyword>
<dbReference type="HOGENOM" id="CLU_1243895_0_0_7"/>
<dbReference type="Gene3D" id="2.40.160.20">
    <property type="match status" value="1"/>
</dbReference>
<name>C5F2B8_9HELI</name>